<dbReference type="PATRIC" id="fig|1230456.3.peg.2423"/>
<keyword evidence="2" id="KW-0378">Hydrolase</keyword>
<sequence length="161" mass="16364">MYWRGHVGIALLAYAPVAGATLAIGEPELMLFGGAFAVGTATLPDADHRLPISHRGPTHTLAFAVTAGLLAGGLAAAALAVGDAGRALPQWAPAFVGGAVTLSLCSHIAGDAITPMGIRPFRPLSTAHYSLDLTPAKNPRANRMFLVVGVLSTAVAVGVTY</sequence>
<dbReference type="Proteomes" id="UP000011546">
    <property type="component" value="Unassembled WGS sequence"/>
</dbReference>
<name>M0NUI5_9EURY</name>
<evidence type="ECO:0000256" key="1">
    <source>
        <dbReference type="SAM" id="Phobius"/>
    </source>
</evidence>
<organism evidence="2 3">
    <name type="scientific">Halorubrum kocurii JCM 14978</name>
    <dbReference type="NCBI Taxonomy" id="1230456"/>
    <lineage>
        <taxon>Archaea</taxon>
        <taxon>Methanobacteriati</taxon>
        <taxon>Methanobacteriota</taxon>
        <taxon>Stenosarchaea group</taxon>
        <taxon>Halobacteria</taxon>
        <taxon>Halobacteriales</taxon>
        <taxon>Haloferacaceae</taxon>
        <taxon>Halorubrum</taxon>
    </lineage>
</organism>
<evidence type="ECO:0000313" key="2">
    <source>
        <dbReference type="EMBL" id="EMA61228.1"/>
    </source>
</evidence>
<keyword evidence="1" id="KW-0472">Membrane</keyword>
<protein>
    <submittedName>
        <fullName evidence="2">Membrane-bound metal-dependent hydrolase</fullName>
    </submittedName>
</protein>
<dbReference type="RefSeq" id="WP_008849120.1">
    <property type="nucleotide sequence ID" value="NZ_AOJH01000074.1"/>
</dbReference>
<dbReference type="AlphaFoldDB" id="M0NUI5"/>
<feature type="transmembrane region" description="Helical" evidence="1">
    <location>
        <begin position="144"/>
        <end position="160"/>
    </location>
</feature>
<dbReference type="Pfam" id="PF04307">
    <property type="entry name" value="YdjM"/>
    <property type="match status" value="1"/>
</dbReference>
<proteinExistence type="predicted"/>
<dbReference type="EMBL" id="AOJH01000074">
    <property type="protein sequence ID" value="EMA61228.1"/>
    <property type="molecule type" value="Genomic_DNA"/>
</dbReference>
<comment type="caution">
    <text evidence="2">The sequence shown here is derived from an EMBL/GenBank/DDBJ whole genome shotgun (WGS) entry which is preliminary data.</text>
</comment>
<keyword evidence="3" id="KW-1185">Reference proteome</keyword>
<dbReference type="InterPro" id="IPR007404">
    <property type="entry name" value="YdjM-like"/>
</dbReference>
<keyword evidence="1" id="KW-0812">Transmembrane</keyword>
<feature type="transmembrane region" description="Helical" evidence="1">
    <location>
        <begin position="58"/>
        <end position="79"/>
    </location>
</feature>
<gene>
    <name evidence="2" type="ORF">C468_12197</name>
</gene>
<dbReference type="GO" id="GO:0016787">
    <property type="term" value="F:hydrolase activity"/>
    <property type="evidence" value="ECO:0007669"/>
    <property type="project" value="UniProtKB-KW"/>
</dbReference>
<reference evidence="2 3" key="1">
    <citation type="journal article" date="2014" name="PLoS Genet.">
        <title>Phylogenetically driven sequencing of extremely halophilic archaea reveals strategies for static and dynamic osmo-response.</title>
        <authorList>
            <person name="Becker E.A."/>
            <person name="Seitzer P.M."/>
            <person name="Tritt A."/>
            <person name="Larsen D."/>
            <person name="Krusor M."/>
            <person name="Yao A.I."/>
            <person name="Wu D."/>
            <person name="Madern D."/>
            <person name="Eisen J.A."/>
            <person name="Darling A.E."/>
            <person name="Facciotti M.T."/>
        </authorList>
    </citation>
    <scope>NUCLEOTIDE SEQUENCE [LARGE SCALE GENOMIC DNA]</scope>
    <source>
        <strain evidence="2 3">JCM 14978</strain>
    </source>
</reference>
<accession>M0NUI5</accession>
<dbReference type="OrthoDB" id="118042at2157"/>
<evidence type="ECO:0000313" key="3">
    <source>
        <dbReference type="Proteomes" id="UP000011546"/>
    </source>
</evidence>
<keyword evidence="1" id="KW-1133">Transmembrane helix</keyword>